<accession>A0A2P2N6G9</accession>
<sequence>MGQRKCFDTFSLAIFVIKVGIINFLLGGRQPQIMYSMQVRDSNVRPIRLSVAAQPV</sequence>
<organism evidence="2">
    <name type="scientific">Rhizophora mucronata</name>
    <name type="common">Asiatic mangrove</name>
    <dbReference type="NCBI Taxonomy" id="61149"/>
    <lineage>
        <taxon>Eukaryota</taxon>
        <taxon>Viridiplantae</taxon>
        <taxon>Streptophyta</taxon>
        <taxon>Embryophyta</taxon>
        <taxon>Tracheophyta</taxon>
        <taxon>Spermatophyta</taxon>
        <taxon>Magnoliopsida</taxon>
        <taxon>eudicotyledons</taxon>
        <taxon>Gunneridae</taxon>
        <taxon>Pentapetalae</taxon>
        <taxon>rosids</taxon>
        <taxon>fabids</taxon>
        <taxon>Malpighiales</taxon>
        <taxon>Rhizophoraceae</taxon>
        <taxon>Rhizophora</taxon>
    </lineage>
</organism>
<keyword evidence="1" id="KW-0472">Membrane</keyword>
<reference evidence="2" key="1">
    <citation type="submission" date="2018-02" db="EMBL/GenBank/DDBJ databases">
        <title>Rhizophora mucronata_Transcriptome.</title>
        <authorList>
            <person name="Meera S.P."/>
            <person name="Sreeshan A."/>
            <person name="Augustine A."/>
        </authorList>
    </citation>
    <scope>NUCLEOTIDE SEQUENCE</scope>
    <source>
        <tissue evidence="2">Leaf</tissue>
    </source>
</reference>
<keyword evidence="1" id="KW-0812">Transmembrane</keyword>
<keyword evidence="1" id="KW-1133">Transmembrane helix</keyword>
<proteinExistence type="predicted"/>
<evidence type="ECO:0000256" key="1">
    <source>
        <dbReference type="SAM" id="Phobius"/>
    </source>
</evidence>
<protein>
    <submittedName>
        <fullName evidence="2">Uncharacterized protein</fullName>
    </submittedName>
</protein>
<evidence type="ECO:0000313" key="2">
    <source>
        <dbReference type="EMBL" id="MBX38035.1"/>
    </source>
</evidence>
<dbReference type="AlphaFoldDB" id="A0A2P2N6G9"/>
<dbReference type="EMBL" id="GGEC01057551">
    <property type="protein sequence ID" value="MBX38035.1"/>
    <property type="molecule type" value="Transcribed_RNA"/>
</dbReference>
<name>A0A2P2N6G9_RHIMU</name>
<feature type="transmembrane region" description="Helical" evidence="1">
    <location>
        <begin position="7"/>
        <end position="26"/>
    </location>
</feature>